<keyword evidence="4" id="KW-1185">Reference proteome</keyword>
<sequence length="130" mass="14848">MQFAQGSKMLSKNWAKVIFLVLLVAVTAAFLMQVSSGDLPRFEHLDKVVHFGAFFVLAWAFHHAFPIPIWLALLVLSGYGLLIEYVQVLLPYRTSSWADLAADAAGAATFYLITWWRFMRHRKRRTKTSS</sequence>
<dbReference type="Proteomes" id="UP000287649">
    <property type="component" value="Unassembled WGS sequence"/>
</dbReference>
<feature type="transmembrane region" description="Helical" evidence="1">
    <location>
        <begin position="100"/>
        <end position="118"/>
    </location>
</feature>
<dbReference type="PANTHER" id="PTHR28008:SF1">
    <property type="entry name" value="DOMAIN PROTEIN, PUTATIVE (AFU_ORTHOLOGUE AFUA_3G10980)-RELATED"/>
    <property type="match status" value="1"/>
</dbReference>
<keyword evidence="1" id="KW-0472">Membrane</keyword>
<proteinExistence type="predicted"/>
<organism evidence="3 4">
    <name type="scientific">Pseudidiomarina homiensis</name>
    <dbReference type="NCBI Taxonomy" id="364198"/>
    <lineage>
        <taxon>Bacteria</taxon>
        <taxon>Pseudomonadati</taxon>
        <taxon>Pseudomonadota</taxon>
        <taxon>Gammaproteobacteria</taxon>
        <taxon>Alteromonadales</taxon>
        <taxon>Idiomarinaceae</taxon>
        <taxon>Pseudidiomarina</taxon>
    </lineage>
</organism>
<comment type="caution">
    <text evidence="3">The sequence shown here is derived from an EMBL/GenBank/DDBJ whole genome shotgun (WGS) entry which is preliminary data.</text>
</comment>
<dbReference type="NCBIfam" id="NF037970">
    <property type="entry name" value="vanZ_1"/>
    <property type="match status" value="1"/>
</dbReference>
<evidence type="ECO:0000313" key="3">
    <source>
        <dbReference type="EMBL" id="RUO52328.1"/>
    </source>
</evidence>
<dbReference type="PANTHER" id="PTHR28008">
    <property type="entry name" value="DOMAIN PROTEIN, PUTATIVE (AFU_ORTHOLOGUE AFUA_3G10980)-RELATED"/>
    <property type="match status" value="1"/>
</dbReference>
<reference evidence="4" key="1">
    <citation type="journal article" date="2018" name="Front. Microbiol.">
        <title>Genome-Based Analysis Reveals the Taxonomy and Diversity of the Family Idiomarinaceae.</title>
        <authorList>
            <person name="Liu Y."/>
            <person name="Lai Q."/>
            <person name="Shao Z."/>
        </authorList>
    </citation>
    <scope>NUCLEOTIDE SEQUENCE [LARGE SCALE GENOMIC DNA]</scope>
    <source>
        <strain evidence="4">PO-M2</strain>
    </source>
</reference>
<keyword evidence="1" id="KW-0812">Transmembrane</keyword>
<evidence type="ECO:0000259" key="2">
    <source>
        <dbReference type="Pfam" id="PF04892"/>
    </source>
</evidence>
<name>A0A432XUB1_9GAMM</name>
<evidence type="ECO:0000256" key="1">
    <source>
        <dbReference type="SAM" id="Phobius"/>
    </source>
</evidence>
<gene>
    <name evidence="3" type="ORF">CWI70_11405</name>
</gene>
<feature type="domain" description="VanZ-like" evidence="2">
    <location>
        <begin position="35"/>
        <end position="115"/>
    </location>
</feature>
<dbReference type="InterPro" id="IPR006976">
    <property type="entry name" value="VanZ-like"/>
</dbReference>
<dbReference type="EMBL" id="PIPX01000003">
    <property type="protein sequence ID" value="RUO52328.1"/>
    <property type="molecule type" value="Genomic_DNA"/>
</dbReference>
<evidence type="ECO:0000313" key="4">
    <source>
        <dbReference type="Proteomes" id="UP000287649"/>
    </source>
</evidence>
<protein>
    <recommendedName>
        <fullName evidence="2">VanZ-like domain-containing protein</fullName>
    </recommendedName>
</protein>
<keyword evidence="1" id="KW-1133">Transmembrane helix</keyword>
<feature type="transmembrane region" description="Helical" evidence="1">
    <location>
        <begin position="47"/>
        <end position="62"/>
    </location>
</feature>
<accession>A0A432XUB1</accession>
<feature type="transmembrane region" description="Helical" evidence="1">
    <location>
        <begin position="69"/>
        <end position="88"/>
    </location>
</feature>
<dbReference type="AlphaFoldDB" id="A0A432XUB1"/>
<dbReference type="Pfam" id="PF04892">
    <property type="entry name" value="VanZ"/>
    <property type="match status" value="1"/>
</dbReference>